<feature type="region of interest" description="Disordered" evidence="1">
    <location>
        <begin position="1"/>
        <end position="124"/>
    </location>
</feature>
<dbReference type="InterPro" id="IPR014811">
    <property type="entry name" value="ArgoL1"/>
</dbReference>
<dbReference type="EMBL" id="CP042202">
    <property type="protein sequence ID" value="QDS77756.1"/>
    <property type="molecule type" value="Genomic_DNA"/>
</dbReference>
<dbReference type="InterPro" id="IPR012337">
    <property type="entry name" value="RNaseH-like_sf"/>
</dbReference>
<dbReference type="InterPro" id="IPR036397">
    <property type="entry name" value="RNaseH_sf"/>
</dbReference>
<dbReference type="PROSITE" id="PS50822">
    <property type="entry name" value="PIWI"/>
    <property type="match status" value="1"/>
</dbReference>
<reference evidence="3 4" key="1">
    <citation type="submission" date="2019-07" db="EMBL/GenBank/DDBJ databases">
        <title>Finished genome of Venturia effusa.</title>
        <authorList>
            <person name="Young C.A."/>
            <person name="Cox M.P."/>
            <person name="Ganley A.R.D."/>
            <person name="David W.J."/>
        </authorList>
    </citation>
    <scope>NUCLEOTIDE SEQUENCE [LARGE SCALE GENOMIC DNA]</scope>
    <source>
        <strain evidence="4">albino</strain>
    </source>
</reference>
<dbReference type="Proteomes" id="UP000316270">
    <property type="component" value="Chromosome 18"/>
</dbReference>
<feature type="compositionally biased region" description="Low complexity" evidence="1">
    <location>
        <begin position="61"/>
        <end position="98"/>
    </location>
</feature>
<feature type="region of interest" description="Disordered" evidence="1">
    <location>
        <begin position="140"/>
        <end position="187"/>
    </location>
</feature>
<organism evidence="3 4">
    <name type="scientific">Venturia effusa</name>
    <dbReference type="NCBI Taxonomy" id="50376"/>
    <lineage>
        <taxon>Eukaryota</taxon>
        <taxon>Fungi</taxon>
        <taxon>Dikarya</taxon>
        <taxon>Ascomycota</taxon>
        <taxon>Pezizomycotina</taxon>
        <taxon>Dothideomycetes</taxon>
        <taxon>Pleosporomycetidae</taxon>
        <taxon>Venturiales</taxon>
        <taxon>Venturiaceae</taxon>
        <taxon>Venturia</taxon>
    </lineage>
</organism>
<feature type="compositionally biased region" description="Pro residues" evidence="1">
    <location>
        <begin position="39"/>
        <end position="60"/>
    </location>
</feature>
<dbReference type="PANTHER" id="PTHR22891">
    <property type="entry name" value="EUKARYOTIC TRANSLATION INITIATION FACTOR 2C"/>
    <property type="match status" value="1"/>
</dbReference>
<proteinExistence type="predicted"/>
<dbReference type="Gene3D" id="3.40.50.2300">
    <property type="match status" value="1"/>
</dbReference>
<evidence type="ECO:0000256" key="1">
    <source>
        <dbReference type="SAM" id="MobiDB-lite"/>
    </source>
</evidence>
<evidence type="ECO:0000313" key="4">
    <source>
        <dbReference type="Proteomes" id="UP000316270"/>
    </source>
</evidence>
<protein>
    <recommendedName>
        <fullName evidence="2">Piwi domain-containing protein</fullName>
    </recommendedName>
</protein>
<dbReference type="SUPFAM" id="SSF53098">
    <property type="entry name" value="Ribonuclease H-like"/>
    <property type="match status" value="1"/>
</dbReference>
<keyword evidence="4" id="KW-1185">Reference proteome</keyword>
<dbReference type="Pfam" id="PF02171">
    <property type="entry name" value="Piwi"/>
    <property type="match status" value="1"/>
</dbReference>
<accession>A0A517LQ77</accession>
<dbReference type="OrthoDB" id="10252740at2759"/>
<dbReference type="InterPro" id="IPR003165">
    <property type="entry name" value="Piwi"/>
</dbReference>
<dbReference type="GO" id="GO:0003676">
    <property type="term" value="F:nucleic acid binding"/>
    <property type="evidence" value="ECO:0007669"/>
    <property type="project" value="InterPro"/>
</dbReference>
<feature type="compositionally biased region" description="Low complexity" evidence="1">
    <location>
        <begin position="14"/>
        <end position="38"/>
    </location>
</feature>
<feature type="region of interest" description="Disordered" evidence="1">
    <location>
        <begin position="211"/>
        <end position="248"/>
    </location>
</feature>
<feature type="compositionally biased region" description="Polar residues" evidence="1">
    <location>
        <begin position="230"/>
        <end position="247"/>
    </location>
</feature>
<dbReference type="STRING" id="50376.A0A517LQ77"/>
<dbReference type="Pfam" id="PF08699">
    <property type="entry name" value="ArgoL1"/>
    <property type="match status" value="1"/>
</dbReference>
<dbReference type="Gene3D" id="3.30.420.10">
    <property type="entry name" value="Ribonuclease H-like superfamily/Ribonuclease H"/>
    <property type="match status" value="1"/>
</dbReference>
<feature type="compositionally biased region" description="Polar residues" evidence="1">
    <location>
        <begin position="99"/>
        <end position="119"/>
    </location>
</feature>
<dbReference type="SMART" id="SM00950">
    <property type="entry name" value="Piwi"/>
    <property type="match status" value="1"/>
</dbReference>
<dbReference type="InterPro" id="IPR036085">
    <property type="entry name" value="PAZ_dom_sf"/>
</dbReference>
<feature type="compositionally biased region" description="Low complexity" evidence="1">
    <location>
        <begin position="170"/>
        <end position="187"/>
    </location>
</feature>
<name>A0A517LQ77_9PEZI</name>
<gene>
    <name evidence="3" type="ORF">FKW77_004872</name>
</gene>
<evidence type="ECO:0000313" key="3">
    <source>
        <dbReference type="EMBL" id="QDS77756.1"/>
    </source>
</evidence>
<feature type="compositionally biased region" description="Low complexity" evidence="1">
    <location>
        <begin position="212"/>
        <end position="229"/>
    </location>
</feature>
<sequence>MPTWADVAAKRGGKASSSFSSKPPNSRNTVAPSQTAPPQTAPPQTAPPQTAPPQTAPPQNAPLQAATSQTAPSNAAPAKAAPSKAATSQTAPSKAAPTNATSAAGTPAGSITNPSQHTAESYAILPEHQAAIDAIRQAVGSNKQSVVDARDTSSNPVLQDPQPILGGQQGAAVASSPGFASAAGPGPATAGVWGKIPPAVRVAVPRADPKARASAPAAPTSTVTGSAAPLSTQLAPGTSPAPVSTSCPRCGAPVVPQGHAPEPLLCDLNPNFSTLANLWPAFPTLLQKQAQEDSWLQQLFDQYCRRGTTIINQPVVQTVPTTTHLTPAEIDPRDSKAAFALKLPHRLADKTTLTSQQQEEDCHKIRTAFNMTSHGKPTVLTNHVRIESVPDEFWKYDIQWGNLNPTRKKKMVLIETMIERMGFLRKNGPLQNSPILNAPIPNMPLHNVPLFTYDDNGTIFASQDLFNVANAIAQHEDHVDIAPSATDNSWTARTFIPSARSGVNGTNGVIEIGIRGERGVANVNLRPFRQMVLGNCLQTDQDVSNITKALSTLVADSADSVTAPDLKTFQIGSNKFFLQSGFSDLSGTQVLQLHDGFAVTVKPAMGSALLNFNTATSAFYKPLNVAAYLSRVADPIGDTDHPGLKGLRVYINYDRGGIAPGGAARHLLPINQQDRRIKTIFKIGGRTGSETITTQMFTPTNTHGLPPGPCSVSAYLGHSATRPYNANSLVVDVGSATRSEFYAPEHLEILPFQPWKGLLPGNLPIGMVNQAARFPAANKALIVERGLGALGITRGAVTNILARTDFQIRGQLLSVPVHYVTMPAMRYGSGTNVAPAGIRQGSWNALAGAYTKRSNLGSVVVALPNNFPANVLHALTTKLMSITGQNHIVFRYFQFSFFDDPGRADWREPLRHACNNHWPSFVIFINPWSDRGRYDLFRQAMDIECGLPSICIKQQKLVGSSNNANPRVFSGLVQNNALKINSRFRNGINQSITFSLPHGKLMRDTIILGADVTHPGSSSLGAGSIAALVGTVSPTGLSYGGSARPNQPRQEWIDDFDEMMLERLNAWQVAVGDGTRWPANVLYFRDGVSDSQYSEIRRREVNHIKALYAAYSRPVPSVMAVVVTKRHNTRFYPNGGTSQNTGNTPPGTCVESEVTHPYYNDFFLQSHAAIKGTARPAHYFVLQDGLGFTANELQVFIHHLCFTYARSTTSVSYATPAYYADRLCDRVRRYFSGWYNRSYPNPQPADEAAGYARFQLEWRPVATGGHHGNPWHANLNDQMFWV</sequence>
<dbReference type="SUPFAM" id="SSF101690">
    <property type="entry name" value="PAZ domain"/>
    <property type="match status" value="1"/>
</dbReference>
<feature type="domain" description="Piwi" evidence="2">
    <location>
        <begin position="921"/>
        <end position="1232"/>
    </location>
</feature>
<evidence type="ECO:0000259" key="2">
    <source>
        <dbReference type="PROSITE" id="PS50822"/>
    </source>
</evidence>